<protein>
    <submittedName>
        <fullName evidence="2">Parasporal protein</fullName>
    </submittedName>
</protein>
<feature type="domain" description="SLH" evidence="1">
    <location>
        <begin position="357"/>
        <end position="413"/>
    </location>
</feature>
<dbReference type="STRING" id="766136.BHF68_05775"/>
<dbReference type="PANTHER" id="PTHR43308:SF5">
    <property type="entry name" value="S-LAYER PROTEIN _ PEPTIDOGLYCAN ENDO-BETA-N-ACETYLGLUCOSAMINIDASE"/>
    <property type="match status" value="1"/>
</dbReference>
<reference evidence="2 3" key="1">
    <citation type="submission" date="2016-09" db="EMBL/GenBank/DDBJ databases">
        <title>Draft genome sequence for the type strain of Desulfuribacillus alkaliarsenatis AHT28, an obligately anaerobic, sulfidogenic bacterium isolated from Russian soda lake sediments.</title>
        <authorList>
            <person name="Abin C.A."/>
            <person name="Hollibaugh J.T."/>
        </authorList>
    </citation>
    <scope>NUCLEOTIDE SEQUENCE [LARGE SCALE GENOMIC DNA]</scope>
    <source>
        <strain evidence="2 3">AHT28</strain>
    </source>
</reference>
<dbReference type="Proteomes" id="UP000094296">
    <property type="component" value="Unassembled WGS sequence"/>
</dbReference>
<accession>A0A1E5G2D7</accession>
<feature type="domain" description="SLH" evidence="1">
    <location>
        <begin position="235"/>
        <end position="298"/>
    </location>
</feature>
<dbReference type="Pfam" id="PF01832">
    <property type="entry name" value="Glucosaminidase"/>
    <property type="match status" value="1"/>
</dbReference>
<dbReference type="AlphaFoldDB" id="A0A1E5G2D7"/>
<keyword evidence="3" id="KW-1185">Reference proteome</keyword>
<evidence type="ECO:0000313" key="2">
    <source>
        <dbReference type="EMBL" id="OEF97104.1"/>
    </source>
</evidence>
<dbReference type="InterPro" id="IPR001119">
    <property type="entry name" value="SLH_dom"/>
</dbReference>
<feature type="domain" description="SLH" evidence="1">
    <location>
        <begin position="299"/>
        <end position="356"/>
    </location>
</feature>
<dbReference type="PROSITE" id="PS51272">
    <property type="entry name" value="SLH"/>
    <property type="match status" value="3"/>
</dbReference>
<dbReference type="OrthoDB" id="5845122at2"/>
<gene>
    <name evidence="2" type="ORF">BHF68_05775</name>
</gene>
<sequence>MSKFLRYIIAVTIIMSLLPLNIYAETFSPTPQEDRINGRNNNAYMPSTTGPTLAQQEAFVNQIAKYAVDANEQWGIPASAIIGMAILESGYGTTRIAHFANNIFGIKVWGFNPANAWQLQGQPDEDFAREIPVIANLGNDRIIFDETQRRDNWYRMFSSYEDAVNFLAGTLLLNNRYGFARDNYQKNIKSGWSLEDASKQFLFEVANAGYNHLGGDYYRRTIGNLMDRWDLYQYDAGYHLRDIRGHKAETSIRFASENQWMTGHNDGTFKPDSPLTRAEAATVIINYLDLVPTDELISFTDVSLDHWGIESIKIVAQNGIMIGTSEKTFSPSTVLTRAQVAQILYNAGLYNETLNKDNSNFIDVPDDFWGLTAIETMRNAGFVNGYGDGTFRPNQPITRAEMAIILKNVYENY</sequence>
<dbReference type="RefSeq" id="WP_069643150.1">
    <property type="nucleotide sequence ID" value="NZ_MIJE01000022.1"/>
</dbReference>
<dbReference type="InterPro" id="IPR002901">
    <property type="entry name" value="MGlyc_endo_b_GlcNAc-like_dom"/>
</dbReference>
<dbReference type="SMART" id="SM00047">
    <property type="entry name" value="LYZ2"/>
    <property type="match status" value="1"/>
</dbReference>
<dbReference type="PANTHER" id="PTHR43308">
    <property type="entry name" value="OUTER MEMBRANE PROTEIN ALPHA-RELATED"/>
    <property type="match status" value="1"/>
</dbReference>
<proteinExistence type="predicted"/>
<evidence type="ECO:0000259" key="1">
    <source>
        <dbReference type="PROSITE" id="PS51272"/>
    </source>
</evidence>
<evidence type="ECO:0000313" key="3">
    <source>
        <dbReference type="Proteomes" id="UP000094296"/>
    </source>
</evidence>
<dbReference type="EMBL" id="MIJE01000022">
    <property type="protein sequence ID" value="OEF97104.1"/>
    <property type="molecule type" value="Genomic_DNA"/>
</dbReference>
<dbReference type="Gene3D" id="1.10.530.10">
    <property type="match status" value="1"/>
</dbReference>
<dbReference type="GO" id="GO:0004040">
    <property type="term" value="F:amidase activity"/>
    <property type="evidence" value="ECO:0007669"/>
    <property type="project" value="InterPro"/>
</dbReference>
<organism evidence="2 3">
    <name type="scientific">Desulfuribacillus alkaliarsenatis</name>
    <dbReference type="NCBI Taxonomy" id="766136"/>
    <lineage>
        <taxon>Bacteria</taxon>
        <taxon>Bacillati</taxon>
        <taxon>Bacillota</taxon>
        <taxon>Desulfuribacillia</taxon>
        <taxon>Desulfuribacillales</taxon>
        <taxon>Desulfuribacillaceae</taxon>
        <taxon>Desulfuribacillus</taxon>
    </lineage>
</organism>
<dbReference type="InterPro" id="IPR051465">
    <property type="entry name" value="Cell_Envelope_Struct_Comp"/>
</dbReference>
<name>A0A1E5G2D7_9FIRM</name>
<comment type="caution">
    <text evidence="2">The sequence shown here is derived from an EMBL/GenBank/DDBJ whole genome shotgun (WGS) entry which is preliminary data.</text>
</comment>
<dbReference type="Pfam" id="PF00395">
    <property type="entry name" value="SLH"/>
    <property type="match status" value="3"/>
</dbReference>